<organism evidence="2 3">
    <name type="scientific">Rhizosaccharibacter radicis</name>
    <dbReference type="NCBI Taxonomy" id="2782605"/>
    <lineage>
        <taxon>Bacteria</taxon>
        <taxon>Pseudomonadati</taxon>
        <taxon>Pseudomonadota</taxon>
        <taxon>Alphaproteobacteria</taxon>
        <taxon>Acetobacterales</taxon>
        <taxon>Acetobacteraceae</taxon>
        <taxon>Rhizosaccharibacter</taxon>
    </lineage>
</organism>
<dbReference type="Proteomes" id="UP001524547">
    <property type="component" value="Unassembled WGS sequence"/>
</dbReference>
<name>A0ABT1VSU8_9PROT</name>
<keyword evidence="3" id="KW-1185">Reference proteome</keyword>
<reference evidence="2 3" key="1">
    <citation type="submission" date="2022-06" db="EMBL/GenBank/DDBJ databases">
        <title>Rhizosaccharibacter gen. nov. sp. nov. KSS12, endophytic bacteria isolated from sugarcane.</title>
        <authorList>
            <person name="Pitiwittayakul N."/>
        </authorList>
    </citation>
    <scope>NUCLEOTIDE SEQUENCE [LARGE SCALE GENOMIC DNA]</scope>
    <source>
        <strain evidence="2 3">KSS12</strain>
    </source>
</reference>
<protein>
    <submittedName>
        <fullName evidence="2">Uncharacterized protein</fullName>
    </submittedName>
</protein>
<evidence type="ECO:0000313" key="3">
    <source>
        <dbReference type="Proteomes" id="UP001524547"/>
    </source>
</evidence>
<dbReference type="RefSeq" id="WP_422918161.1">
    <property type="nucleotide sequence ID" value="NZ_JAMZEJ010000001.1"/>
</dbReference>
<gene>
    <name evidence="2" type="ORF">NFI88_01030</name>
</gene>
<feature type="region of interest" description="Disordered" evidence="1">
    <location>
        <begin position="1"/>
        <end position="48"/>
    </location>
</feature>
<comment type="caution">
    <text evidence="2">The sequence shown here is derived from an EMBL/GenBank/DDBJ whole genome shotgun (WGS) entry which is preliminary data.</text>
</comment>
<feature type="compositionally biased region" description="Low complexity" evidence="1">
    <location>
        <begin position="26"/>
        <end position="39"/>
    </location>
</feature>
<evidence type="ECO:0000256" key="1">
    <source>
        <dbReference type="SAM" id="MobiDB-lite"/>
    </source>
</evidence>
<dbReference type="EMBL" id="JAMZEJ010000001">
    <property type="protein sequence ID" value="MCQ8239422.1"/>
    <property type="molecule type" value="Genomic_DNA"/>
</dbReference>
<proteinExistence type="predicted"/>
<sequence>MTDQGETRPRGGAASTDGASGKTGRRGAVGAATRGTANRPGRTGGRGSALPLLLAIGGLSWGAAMAPASLAAAQDAAPPATGTAPMPAPMGPAPAATAVTGYPAASPAAAVAPSMPPAGSGPAHPPTTEPAAMDCTAGAPTPALSSLVARMAAQPFRFGGDVAGTLPDTVADPDRGSRLPAPSRLLIALGPVGTDGRSSGDALLMDGARRLIATGTVQAAVNAAGDCRVSMAFSDGERAELDGTCRADTISGPLTLQGRRPGFIRRVASWWDDRRVDGWAWMDRASFDVPFRQPAGVCPVGPGTEIDG</sequence>
<evidence type="ECO:0000313" key="2">
    <source>
        <dbReference type="EMBL" id="MCQ8239422.1"/>
    </source>
</evidence>
<accession>A0ABT1VSU8</accession>